<dbReference type="AlphaFoldDB" id="A0A926D8S1"/>
<accession>A0A926D8S1</accession>
<comment type="function">
    <text evidence="6">One of the early assembly proteins it binds 23S rRNA. One of the proteins that surrounds the polypeptide exit tunnel on the outside of the ribosome. Forms the main docking site for trigger factor binding to the ribosome.</text>
</comment>
<keyword evidence="4 6" id="KW-0689">Ribosomal protein</keyword>
<keyword evidence="5 6" id="KW-0687">Ribonucleoprotein</keyword>
<keyword evidence="9" id="KW-1185">Reference proteome</keyword>
<keyword evidence="2 6" id="KW-0699">rRNA-binding</keyword>
<comment type="caution">
    <text evidence="8">The sequence shown here is derived from an EMBL/GenBank/DDBJ whole genome shotgun (WGS) entry which is preliminary data.</text>
</comment>
<evidence type="ECO:0000313" key="8">
    <source>
        <dbReference type="EMBL" id="MBC8533321.1"/>
    </source>
</evidence>
<comment type="subunit">
    <text evidence="6">Part of the 50S ribosomal subunit. Contacts protein L29, and trigger factor when it is bound to the ribosome.</text>
</comment>
<dbReference type="GO" id="GO:0005840">
    <property type="term" value="C:ribosome"/>
    <property type="evidence" value="ECO:0007669"/>
    <property type="project" value="UniProtKB-KW"/>
</dbReference>
<evidence type="ECO:0000256" key="6">
    <source>
        <dbReference type="HAMAP-Rule" id="MF_01369"/>
    </source>
</evidence>
<organism evidence="8 9">
    <name type="scientific">Yeguia hominis</name>
    <dbReference type="NCBI Taxonomy" id="2763662"/>
    <lineage>
        <taxon>Bacteria</taxon>
        <taxon>Bacillati</taxon>
        <taxon>Bacillota</taxon>
        <taxon>Clostridia</taxon>
        <taxon>Eubacteriales</taxon>
        <taxon>Yeguiaceae</taxon>
        <taxon>Yeguia</taxon>
    </lineage>
</organism>
<dbReference type="Pfam" id="PF00276">
    <property type="entry name" value="Ribosomal_L23"/>
    <property type="match status" value="1"/>
</dbReference>
<evidence type="ECO:0000256" key="2">
    <source>
        <dbReference type="ARBA" id="ARBA00022730"/>
    </source>
</evidence>
<dbReference type="GO" id="GO:0003735">
    <property type="term" value="F:structural constituent of ribosome"/>
    <property type="evidence" value="ECO:0007669"/>
    <property type="project" value="InterPro"/>
</dbReference>
<dbReference type="InterPro" id="IPR012678">
    <property type="entry name" value="Ribosomal_uL23/eL15/eS24_sf"/>
</dbReference>
<protein>
    <recommendedName>
        <fullName evidence="6">Large ribosomal subunit protein uL23</fullName>
    </recommendedName>
</protein>
<evidence type="ECO:0000313" key="9">
    <source>
        <dbReference type="Proteomes" id="UP000651482"/>
    </source>
</evidence>
<dbReference type="PANTHER" id="PTHR11620">
    <property type="entry name" value="60S RIBOSOMAL PROTEIN L23A"/>
    <property type="match status" value="1"/>
</dbReference>
<dbReference type="EMBL" id="JACRSN010000005">
    <property type="protein sequence ID" value="MBC8533321.1"/>
    <property type="molecule type" value="Genomic_DNA"/>
</dbReference>
<reference evidence="8" key="1">
    <citation type="submission" date="2020-08" db="EMBL/GenBank/DDBJ databases">
        <title>Genome public.</title>
        <authorList>
            <person name="Liu C."/>
            <person name="Sun Q."/>
        </authorList>
    </citation>
    <scope>NUCLEOTIDE SEQUENCE</scope>
    <source>
        <strain evidence="8">NSJ-40</strain>
    </source>
</reference>
<proteinExistence type="inferred from homology"/>
<dbReference type="HAMAP" id="MF_01369_B">
    <property type="entry name" value="Ribosomal_uL23_B"/>
    <property type="match status" value="1"/>
</dbReference>
<dbReference type="InterPro" id="IPR001014">
    <property type="entry name" value="Ribosomal_uL23_CS"/>
</dbReference>
<evidence type="ECO:0000256" key="4">
    <source>
        <dbReference type="ARBA" id="ARBA00022980"/>
    </source>
</evidence>
<dbReference type="FunFam" id="3.30.70.330:FF:000001">
    <property type="entry name" value="50S ribosomal protein L23"/>
    <property type="match status" value="1"/>
</dbReference>
<dbReference type="GO" id="GO:0019843">
    <property type="term" value="F:rRNA binding"/>
    <property type="evidence" value="ECO:0007669"/>
    <property type="project" value="UniProtKB-UniRule"/>
</dbReference>
<gene>
    <name evidence="6 8" type="primary">rplW</name>
    <name evidence="8" type="ORF">IAG03_04740</name>
</gene>
<dbReference type="NCBIfam" id="NF004363">
    <property type="entry name" value="PRK05738.2-4"/>
    <property type="match status" value="1"/>
</dbReference>
<dbReference type="InterPro" id="IPR013025">
    <property type="entry name" value="Ribosomal_uL23-like"/>
</dbReference>
<dbReference type="PROSITE" id="PS00050">
    <property type="entry name" value="RIBOSOMAL_L23"/>
    <property type="match status" value="1"/>
</dbReference>
<keyword evidence="3 6" id="KW-0694">RNA-binding</keyword>
<dbReference type="GO" id="GO:1990904">
    <property type="term" value="C:ribonucleoprotein complex"/>
    <property type="evidence" value="ECO:0007669"/>
    <property type="project" value="UniProtKB-KW"/>
</dbReference>
<dbReference type="InterPro" id="IPR012677">
    <property type="entry name" value="Nucleotide-bd_a/b_plait_sf"/>
</dbReference>
<dbReference type="Gene3D" id="3.30.70.330">
    <property type="match status" value="1"/>
</dbReference>
<dbReference type="RefSeq" id="WP_249318668.1">
    <property type="nucleotide sequence ID" value="NZ_JACRSN010000005.1"/>
</dbReference>
<comment type="similarity">
    <text evidence="1 6 7">Belongs to the universal ribosomal protein uL23 family.</text>
</comment>
<dbReference type="GO" id="GO:0006412">
    <property type="term" value="P:translation"/>
    <property type="evidence" value="ECO:0007669"/>
    <property type="project" value="UniProtKB-UniRule"/>
</dbReference>
<name>A0A926D8S1_9FIRM</name>
<evidence type="ECO:0000256" key="7">
    <source>
        <dbReference type="RuleBase" id="RU003934"/>
    </source>
</evidence>
<dbReference type="Proteomes" id="UP000651482">
    <property type="component" value="Unassembled WGS sequence"/>
</dbReference>
<evidence type="ECO:0000256" key="1">
    <source>
        <dbReference type="ARBA" id="ARBA00006700"/>
    </source>
</evidence>
<evidence type="ECO:0000256" key="3">
    <source>
        <dbReference type="ARBA" id="ARBA00022884"/>
    </source>
</evidence>
<evidence type="ECO:0000256" key="5">
    <source>
        <dbReference type="ARBA" id="ARBA00023274"/>
    </source>
</evidence>
<sequence>MAAQDIIIRPIITEKSMAGIGAKKYTFEVAKDATKIDIAHAVEALFDVKVQKVNTMHVRGHLRRQGRSQGYTRSWKKAIVTLAESSKAIPFFEGMI</sequence>
<dbReference type="SUPFAM" id="SSF54189">
    <property type="entry name" value="Ribosomal proteins S24e, L23 and L15e"/>
    <property type="match status" value="1"/>
</dbReference>